<reference evidence="1" key="1">
    <citation type="journal article" date="2020" name="Phytopathology">
        <title>Genome Sequence Resources of Colletotrichum truncatum, C. plurivorum, C. musicola, and C. sojae: Four Species Pathogenic to Soybean (Glycine max).</title>
        <authorList>
            <person name="Rogerio F."/>
            <person name="Boufleur T.R."/>
            <person name="Ciampi-Guillardi M."/>
            <person name="Sukno S.A."/>
            <person name="Thon M.R."/>
            <person name="Massola Junior N.S."/>
            <person name="Baroncelli R."/>
        </authorList>
    </citation>
    <scope>NUCLEOTIDE SEQUENCE</scope>
    <source>
        <strain evidence="1">LFN0074</strain>
    </source>
</reference>
<comment type="caution">
    <text evidence="1">The sequence shown here is derived from an EMBL/GenBank/DDBJ whole genome shotgun (WGS) entry which is preliminary data.</text>
</comment>
<organism evidence="1 2">
    <name type="scientific">Colletotrichum musicola</name>
    <dbReference type="NCBI Taxonomy" id="2175873"/>
    <lineage>
        <taxon>Eukaryota</taxon>
        <taxon>Fungi</taxon>
        <taxon>Dikarya</taxon>
        <taxon>Ascomycota</taxon>
        <taxon>Pezizomycotina</taxon>
        <taxon>Sordariomycetes</taxon>
        <taxon>Hypocreomycetidae</taxon>
        <taxon>Glomerellales</taxon>
        <taxon>Glomerellaceae</taxon>
        <taxon>Colletotrichum</taxon>
        <taxon>Colletotrichum orchidearum species complex</taxon>
    </lineage>
</organism>
<evidence type="ECO:0000313" key="1">
    <source>
        <dbReference type="EMBL" id="KAF6844605.1"/>
    </source>
</evidence>
<sequence length="382" mass="41635">MTSTYLRSPRFRLEGGTTSPLAAAPSKLQPIGSGAYLPTVDVAGQSRHPDWRKGNLELTPVVDDIVEFPEFLINRGLGQTPSKLRSRHRRFSSSIVVFVRPDPYDETTVLWSCAGGPIPTSSITRQGTDWELEQASVRPATDLRLSHGNYAITIPRADIRLIKKQAVTAADGNNASALRVDTHKEAAASWLLASSGNSILCPALGRGDQQLAQTRQAAGHSIMRRRLRGEPAAAPITNVATFDFAAVGHTPRKALSRRQLSIKAPIRRLGGGIARVSSLELVSSGYSPRLATLLAVETHLLVNEAGWNPVSGDLQLHQMSPFAPSYSSRLRDILPPTPRFPQVLDLALKERHLKFPFRKLGEPCGARCSSNQLTLSQPMRDV</sequence>
<evidence type="ECO:0000313" key="2">
    <source>
        <dbReference type="Proteomes" id="UP000639643"/>
    </source>
</evidence>
<dbReference type="EMBL" id="WIGM01000013">
    <property type="protein sequence ID" value="KAF6844605.1"/>
    <property type="molecule type" value="Genomic_DNA"/>
</dbReference>
<gene>
    <name evidence="1" type="ORF">CMUS01_00895</name>
</gene>
<accession>A0A8H6U967</accession>
<protein>
    <submittedName>
        <fullName evidence="1">Uncharacterized protein</fullName>
    </submittedName>
</protein>
<dbReference type="Proteomes" id="UP000639643">
    <property type="component" value="Unassembled WGS sequence"/>
</dbReference>
<proteinExistence type="predicted"/>
<name>A0A8H6U967_9PEZI</name>
<keyword evidence="2" id="KW-1185">Reference proteome</keyword>
<dbReference type="AlphaFoldDB" id="A0A8H6U967"/>